<dbReference type="EMBL" id="KF715620">
    <property type="protein sequence ID" value="AHG52944.1"/>
    <property type="molecule type" value="Genomic_DNA"/>
</dbReference>
<accession>W0NQ18</accession>
<proteinExistence type="predicted"/>
<evidence type="ECO:0000256" key="1">
    <source>
        <dbReference type="ARBA" id="ARBA00004651"/>
    </source>
</evidence>
<evidence type="ECO:0000256" key="2">
    <source>
        <dbReference type="ARBA" id="ARBA00022475"/>
    </source>
</evidence>
<feature type="domain" description="Phosphatidylglycerol lysyltransferase C-terminal" evidence="6">
    <location>
        <begin position="36"/>
        <end position="332"/>
    </location>
</feature>
<sequence length="360" mass="40537">MFILGLAAAAWLLTAWLAPWRYRLRTEEREREAARSLVAAWGADTLAPFALRADKSYFFSEDERAFLAYRVVGGVAVVSGDPIGPPTEFDRLVTRFIAHSRERDWRIVILGACERCLDVYRAHGLHALYHGDEAVLEVASFSLDGRPIRKVRQSVHRLDAAGYTVEALHPGAIGPDLRRRLDSIAREWRGSAPSRGFAMALDALFRLEDRDALFVIGRGPGGEPEGFLHFAVSQPGSALSLSSMPRLRTTPNGFNEWLVVESVAWARVNGYARISLNFAPFAALLTPQAELSCIERVERRALLALKGRFQLDNLLLFNRKFFPSWERRFLVYERRRDLPRVGIAALAAEAYLPFSGRDRK</sequence>
<dbReference type="AlphaFoldDB" id="W0NQ18"/>
<evidence type="ECO:0000259" key="6">
    <source>
        <dbReference type="Pfam" id="PF09924"/>
    </source>
</evidence>
<keyword evidence="2" id="KW-1003">Cell membrane</keyword>
<evidence type="ECO:0000256" key="5">
    <source>
        <dbReference type="ARBA" id="ARBA00023136"/>
    </source>
</evidence>
<dbReference type="GO" id="GO:0055091">
    <property type="term" value="P:phospholipid homeostasis"/>
    <property type="evidence" value="ECO:0007669"/>
    <property type="project" value="TreeGrafter"/>
</dbReference>
<dbReference type="PANTHER" id="PTHR34697:SF2">
    <property type="entry name" value="PHOSPHATIDYLGLYCEROL LYSYLTRANSFERASE"/>
    <property type="match status" value="1"/>
</dbReference>
<gene>
    <name evidence="7" type="primary">lysX</name>
    <name evidence="7" type="ORF">META_00018</name>
</gene>
<comment type="subcellular location">
    <subcellularLocation>
        <location evidence="1">Cell membrane</location>
        <topology evidence="1">Multi-pass membrane protein</topology>
    </subcellularLocation>
</comment>
<evidence type="ECO:0000256" key="3">
    <source>
        <dbReference type="ARBA" id="ARBA00022692"/>
    </source>
</evidence>
<keyword evidence="5" id="KW-0472">Membrane</keyword>
<keyword evidence="3" id="KW-0812">Transmembrane</keyword>
<keyword evidence="4" id="KW-1133">Transmembrane helix</keyword>
<evidence type="ECO:0000313" key="7">
    <source>
        <dbReference type="EMBL" id="AHG52944.1"/>
    </source>
</evidence>
<reference evidence="7" key="1">
    <citation type="submission" date="2013-09" db="EMBL/GenBank/DDBJ databases">
        <title>Novel inorganic pyrophosphatase from soil metagenomic and family and subfamily prediction.</title>
        <authorList>
            <person name="Rodrigues G.R."/>
            <person name="Val-Moraes S.P."/>
            <person name="Varani A.M."/>
            <person name="Lemos E.G.M."/>
            <person name="Pizauro J.M."/>
        </authorList>
    </citation>
    <scope>NUCLEOTIDE SEQUENCE</scope>
</reference>
<dbReference type="Pfam" id="PF09924">
    <property type="entry name" value="LPG_synthase_C"/>
    <property type="match status" value="1"/>
</dbReference>
<dbReference type="GO" id="GO:0005886">
    <property type="term" value="C:plasma membrane"/>
    <property type="evidence" value="ECO:0007669"/>
    <property type="project" value="UniProtKB-SubCell"/>
</dbReference>
<protein>
    <submittedName>
        <fullName evidence="7">Lysylphosphatidylglycerol biosynthesis bifunctional protein LysX</fullName>
    </submittedName>
</protein>
<organism evidence="7">
    <name type="scientific">uncultured organism</name>
    <dbReference type="NCBI Taxonomy" id="155900"/>
    <lineage>
        <taxon>unclassified sequences</taxon>
        <taxon>environmental samples</taxon>
    </lineage>
</organism>
<evidence type="ECO:0000256" key="4">
    <source>
        <dbReference type="ARBA" id="ARBA00022989"/>
    </source>
</evidence>
<dbReference type="InterPro" id="IPR024320">
    <property type="entry name" value="LPG_synthase_C"/>
</dbReference>
<dbReference type="GO" id="GO:0016755">
    <property type="term" value="F:aminoacyltransferase activity"/>
    <property type="evidence" value="ECO:0007669"/>
    <property type="project" value="TreeGrafter"/>
</dbReference>
<name>W0NQ18_9ZZZZ</name>
<dbReference type="InterPro" id="IPR051211">
    <property type="entry name" value="PG_lysyltransferase"/>
</dbReference>
<dbReference type="PANTHER" id="PTHR34697">
    <property type="entry name" value="PHOSPHATIDYLGLYCEROL LYSYLTRANSFERASE"/>
    <property type="match status" value="1"/>
</dbReference>